<sequence>MGFSGIDDYVTETTSNGKTLLQNFTRSIDTGATSVAGRWHSMLTTGGTGGAMTLTGTAGTGIVMNRSTAGALPYMANTSPDTSHLVRMYGVTPTATAVPATIVLTDIIHIYPSCVLTGTPSTLSNHPTWTGTGNTRMTNAVGVQASLLVTTATTAGNGQITPTYFDQDGNSTAAPRSLYAPSTTTPTGCFYGDSVVAVAVGSPYMPLASGDTGVQRIASYAINTGATTGVGAFILHRPIYELPLAAINTPSLLNLINEDPAFPRVHDDAC</sequence>
<name>A0A6J5M0E6_9CAUD</name>
<feature type="non-terminal residue" evidence="1">
    <location>
        <position position="270"/>
    </location>
</feature>
<proteinExistence type="predicted"/>
<organism evidence="1">
    <name type="scientific">uncultured Caudovirales phage</name>
    <dbReference type="NCBI Taxonomy" id="2100421"/>
    <lineage>
        <taxon>Viruses</taxon>
        <taxon>Duplodnaviria</taxon>
        <taxon>Heunggongvirae</taxon>
        <taxon>Uroviricota</taxon>
        <taxon>Caudoviricetes</taxon>
        <taxon>Peduoviridae</taxon>
        <taxon>Maltschvirus</taxon>
        <taxon>Maltschvirus maltsch</taxon>
    </lineage>
</organism>
<evidence type="ECO:0000313" key="1">
    <source>
        <dbReference type="EMBL" id="CAB4139721.1"/>
    </source>
</evidence>
<dbReference type="EMBL" id="LR796367">
    <property type="protein sequence ID" value="CAB4139721.1"/>
    <property type="molecule type" value="Genomic_DNA"/>
</dbReference>
<reference evidence="1" key="1">
    <citation type="submission" date="2020-04" db="EMBL/GenBank/DDBJ databases">
        <authorList>
            <person name="Chiriac C."/>
            <person name="Salcher M."/>
            <person name="Ghai R."/>
            <person name="Kavagutti S V."/>
        </authorList>
    </citation>
    <scope>NUCLEOTIDE SEQUENCE</scope>
</reference>
<protein>
    <submittedName>
        <fullName evidence="1">Uncharacterized protein</fullName>
    </submittedName>
</protein>
<accession>A0A6J5M0E6</accession>
<gene>
    <name evidence="1" type="ORF">UFOVP353_1</name>
</gene>